<feature type="region of interest" description="Disordered" evidence="1">
    <location>
        <begin position="80"/>
        <end position="141"/>
    </location>
</feature>
<dbReference type="PANTHER" id="PTHR14289">
    <property type="entry name" value="F-BOX ONLY PROTEIN 3"/>
    <property type="match status" value="1"/>
</dbReference>
<dbReference type="InterPro" id="IPR007474">
    <property type="entry name" value="ApaG_domain"/>
</dbReference>
<reference evidence="4" key="1">
    <citation type="submission" date="2014-03" db="EMBL/GenBank/DDBJ databases">
        <authorList>
            <person name="Aksoy S."/>
            <person name="Warren W."/>
            <person name="Wilson R.K."/>
        </authorList>
    </citation>
    <scope>NUCLEOTIDE SEQUENCE [LARGE SCALE GENOMIC DNA]</scope>
    <source>
        <strain evidence="4">IAEA</strain>
    </source>
</reference>
<protein>
    <recommendedName>
        <fullName evidence="2">ApaG domain-containing protein</fullName>
    </recommendedName>
</protein>
<dbReference type="GO" id="GO:0003677">
    <property type="term" value="F:DNA binding"/>
    <property type="evidence" value="ECO:0007669"/>
    <property type="project" value="InterPro"/>
</dbReference>
<feature type="compositionally biased region" description="Low complexity" evidence="1">
    <location>
        <begin position="160"/>
        <end position="206"/>
    </location>
</feature>
<dbReference type="GO" id="GO:0042645">
    <property type="term" value="C:mitochondrial nucleoid"/>
    <property type="evidence" value="ECO:0007669"/>
    <property type="project" value="TreeGrafter"/>
</dbReference>
<sequence length="457" mass="50936">MGFLQQMLLSRCAPPLMFIIKRTVKKQNSNPTRLAEVGRLETIKLDGKYETGQLFLHRIFGYRGVVLFPWTARVYDRDLHSQTKPTQSTKATTAQPPQTTISQSPPINPTTATTSTATEESKSAASQEYTPPKSSTNAAESVSAALKSQLSEVVNTLNSAVSSSTSSTSSTASKSATENKTNAPSGTNSTSTSSNTSSSTASPSKDSNSKEIRGKVHTFYQVLIDSRDCPYIVKSLRAQTEAVTFLGSQDSNRSLYAIPGLDYVSHDDIMPYSSTDKLPLHHELFDKFLNHVPEKQPTFEAKDTLKSWQDKNHPWLELSDVHKETTENIRVTVIPFYMGCRETPASSVYWWRYSIRLENLGMMSVQLRERHWRIFSLSGTLETVRGRGVVGQEPILSPRLPAFQYSSHVSLQAPSGHMWGTFRLEREDGHMFDCKIPPFSLESKPEDPITGQPIKMD</sequence>
<dbReference type="SUPFAM" id="SSF110069">
    <property type="entry name" value="ApaG-like"/>
    <property type="match status" value="1"/>
</dbReference>
<dbReference type="AlphaFoldDB" id="A0A1A9ZJQ3"/>
<dbReference type="VEuPathDB" id="VectorBase:GPAI016955"/>
<organism evidence="3 4">
    <name type="scientific">Glossina pallidipes</name>
    <name type="common">Tsetse fly</name>
    <dbReference type="NCBI Taxonomy" id="7398"/>
    <lineage>
        <taxon>Eukaryota</taxon>
        <taxon>Metazoa</taxon>
        <taxon>Ecdysozoa</taxon>
        <taxon>Arthropoda</taxon>
        <taxon>Hexapoda</taxon>
        <taxon>Insecta</taxon>
        <taxon>Pterygota</taxon>
        <taxon>Neoptera</taxon>
        <taxon>Endopterygota</taxon>
        <taxon>Diptera</taxon>
        <taxon>Brachycera</taxon>
        <taxon>Muscomorpha</taxon>
        <taxon>Hippoboscoidea</taxon>
        <taxon>Glossinidae</taxon>
        <taxon>Glossina</taxon>
    </lineage>
</organism>
<accession>A0A1A9ZJQ3</accession>
<feature type="compositionally biased region" description="Polar residues" evidence="1">
    <location>
        <begin position="127"/>
        <end position="141"/>
    </location>
</feature>
<feature type="region of interest" description="Disordered" evidence="1">
    <location>
        <begin position="160"/>
        <end position="210"/>
    </location>
</feature>
<evidence type="ECO:0000313" key="3">
    <source>
        <dbReference type="EnsemblMetazoa" id="GPAI016955-PA"/>
    </source>
</evidence>
<dbReference type="NCBIfam" id="NF003967">
    <property type="entry name" value="PRK05461.1"/>
    <property type="match status" value="1"/>
</dbReference>
<dbReference type="Proteomes" id="UP000092445">
    <property type="component" value="Unassembled WGS sequence"/>
</dbReference>
<dbReference type="InterPro" id="IPR011722">
    <property type="entry name" value="Hemimethylated_DNA-bd_dom"/>
</dbReference>
<dbReference type="SMART" id="SM00992">
    <property type="entry name" value="YccV-like"/>
    <property type="match status" value="1"/>
</dbReference>
<feature type="domain" description="ApaG" evidence="2">
    <location>
        <begin position="323"/>
        <end position="448"/>
    </location>
</feature>
<dbReference type="GO" id="GO:0070987">
    <property type="term" value="P:error-free translesion synthesis"/>
    <property type="evidence" value="ECO:0007669"/>
    <property type="project" value="TreeGrafter"/>
</dbReference>
<keyword evidence="4" id="KW-1185">Reference proteome</keyword>
<dbReference type="PANTHER" id="PTHR14289:SF16">
    <property type="entry name" value="POLYMERASE DELTA-INTERACTING PROTEIN 2"/>
    <property type="match status" value="1"/>
</dbReference>
<feature type="compositionally biased region" description="Low complexity" evidence="1">
    <location>
        <begin position="82"/>
        <end position="126"/>
    </location>
</feature>
<evidence type="ECO:0000256" key="1">
    <source>
        <dbReference type="SAM" id="MobiDB-lite"/>
    </source>
</evidence>
<dbReference type="PROSITE" id="PS51087">
    <property type="entry name" value="APAG"/>
    <property type="match status" value="1"/>
</dbReference>
<proteinExistence type="predicted"/>
<dbReference type="EnsemblMetazoa" id="GPAI016955-RA">
    <property type="protein sequence ID" value="GPAI016955-PA"/>
    <property type="gene ID" value="GPAI016955"/>
</dbReference>
<dbReference type="Pfam" id="PF04379">
    <property type="entry name" value="DUF525"/>
    <property type="match status" value="1"/>
</dbReference>
<dbReference type="Gene3D" id="2.60.40.1470">
    <property type="entry name" value="ApaG domain"/>
    <property type="match status" value="1"/>
</dbReference>
<evidence type="ECO:0000259" key="2">
    <source>
        <dbReference type="PROSITE" id="PS51087"/>
    </source>
</evidence>
<dbReference type="GO" id="GO:0005634">
    <property type="term" value="C:nucleus"/>
    <property type="evidence" value="ECO:0007669"/>
    <property type="project" value="TreeGrafter"/>
</dbReference>
<name>A0A1A9ZJQ3_GLOPL</name>
<reference evidence="3" key="2">
    <citation type="submission" date="2020-05" db="UniProtKB">
        <authorList>
            <consortium name="EnsemblMetazoa"/>
        </authorList>
    </citation>
    <scope>IDENTIFICATION</scope>
    <source>
        <strain evidence="3">IAEA</strain>
    </source>
</reference>
<evidence type="ECO:0000313" key="4">
    <source>
        <dbReference type="Proteomes" id="UP000092445"/>
    </source>
</evidence>
<dbReference type="InterPro" id="IPR036767">
    <property type="entry name" value="ApaG_sf"/>
</dbReference>
<dbReference type="STRING" id="7398.A0A1A9ZJQ3"/>